<dbReference type="WBParaSite" id="MhA1_Contig304.frz3.gene7">
    <property type="protein sequence ID" value="MhA1_Contig304.frz3.gene7"/>
    <property type="gene ID" value="MhA1_Contig304.frz3.gene7"/>
</dbReference>
<proteinExistence type="predicted"/>
<dbReference type="Proteomes" id="UP000095281">
    <property type="component" value="Unplaced"/>
</dbReference>
<name>A0A1I8BM07_MELHA</name>
<accession>A0A1I8BM07</accession>
<keyword evidence="1" id="KW-1185">Reference proteome</keyword>
<reference evidence="2" key="1">
    <citation type="submission" date="2016-11" db="UniProtKB">
        <authorList>
            <consortium name="WormBaseParasite"/>
        </authorList>
    </citation>
    <scope>IDENTIFICATION</scope>
</reference>
<protein>
    <submittedName>
        <fullName evidence="2">Uncharacterized protein</fullName>
    </submittedName>
</protein>
<dbReference type="AlphaFoldDB" id="A0A1I8BM07"/>
<evidence type="ECO:0000313" key="2">
    <source>
        <dbReference type="WBParaSite" id="MhA1_Contig304.frz3.gene7"/>
    </source>
</evidence>
<sequence length="404" mass="47750">MLKLFRSANLFKCLCRQSRFFTTTSIIKLRNYDENSASTNFEVFNLLEYESPAAESNNFMNQTDVDFIDKKETIATYPVQEQLQVEENTIIKIVLKKGKSGIRTIELIKMYRESTKQEWKYDMSHKLVVPDDIYKFIRGLDRIIMVCDGKEVFDRSKDVNENLAFERIITEIFDTSLTLFRNERDKLFLEIFQKRKRDDGTTNRLINIPSDSLLWIRETIAKLLEEYDGSKKILKLPKVDFPFILKQKTDIVPNKKGKSGKRTIGLTKMYRTKSTEWNWKFKDLPNLLVPDHVYKFIRALDRIIYACDGKKEFLIDVNEKLPSEEIITKICLISLNLFRNEEGKLLLEFFQRIKTDNGISERYFDIPSRSLLWVRETIAEILEEYEGRKLPKVPNVEFPFICNK</sequence>
<evidence type="ECO:0000313" key="1">
    <source>
        <dbReference type="Proteomes" id="UP000095281"/>
    </source>
</evidence>
<organism evidence="1 2">
    <name type="scientific">Meloidogyne hapla</name>
    <name type="common">Root-knot nematode worm</name>
    <dbReference type="NCBI Taxonomy" id="6305"/>
    <lineage>
        <taxon>Eukaryota</taxon>
        <taxon>Metazoa</taxon>
        <taxon>Ecdysozoa</taxon>
        <taxon>Nematoda</taxon>
        <taxon>Chromadorea</taxon>
        <taxon>Rhabditida</taxon>
        <taxon>Tylenchina</taxon>
        <taxon>Tylenchomorpha</taxon>
        <taxon>Tylenchoidea</taxon>
        <taxon>Meloidogynidae</taxon>
        <taxon>Meloidogyninae</taxon>
        <taxon>Meloidogyne</taxon>
    </lineage>
</organism>